<feature type="disulfide bond" evidence="9">
    <location>
        <begin position="1290"/>
        <end position="1305"/>
    </location>
</feature>
<dbReference type="Pfam" id="PF00058">
    <property type="entry name" value="Ldl_recept_b"/>
    <property type="match status" value="13"/>
</dbReference>
<feature type="repeat" description="LDL-receptor class B" evidence="10">
    <location>
        <begin position="111"/>
        <end position="153"/>
    </location>
</feature>
<feature type="domain" description="EGF-like" evidence="13">
    <location>
        <begin position="297"/>
        <end position="336"/>
    </location>
</feature>
<feature type="transmembrane region" description="Helical" evidence="12">
    <location>
        <begin position="1384"/>
        <end position="1405"/>
    </location>
</feature>
<accession>A0ABM0K7E0</accession>
<proteinExistence type="predicted"/>
<keyword evidence="12" id="KW-0812">Transmembrane</keyword>
<protein>
    <submittedName>
        <fullName evidence="15">Low-density lipoprotein receptor-related protein 6 isoform X1</fullName>
    </submittedName>
</protein>
<evidence type="ECO:0000313" key="14">
    <source>
        <dbReference type="Proteomes" id="UP000694888"/>
    </source>
</evidence>
<feature type="repeat" description="LDL-receptor class B" evidence="10">
    <location>
        <begin position="732"/>
        <end position="774"/>
    </location>
</feature>
<feature type="repeat" description="LDL-receptor class B" evidence="10">
    <location>
        <begin position="427"/>
        <end position="469"/>
    </location>
</feature>
<feature type="region of interest" description="Disordered" evidence="11">
    <location>
        <begin position="1623"/>
        <end position="1669"/>
    </location>
</feature>
<feature type="disulfide bond" evidence="9">
    <location>
        <begin position="1308"/>
        <end position="1320"/>
    </location>
</feature>
<feature type="region of interest" description="Disordered" evidence="11">
    <location>
        <begin position="1519"/>
        <end position="1603"/>
    </location>
</feature>
<comment type="caution">
    <text evidence="9">Lacks conserved residue(s) required for the propagation of feature annotation.</text>
</comment>
<keyword evidence="15" id="KW-0449">Lipoprotein</keyword>
<feature type="repeat" description="LDL-receptor class B" evidence="10">
    <location>
        <begin position="1136"/>
        <end position="1178"/>
    </location>
</feature>
<dbReference type="GeneID" id="101853039"/>
<feature type="repeat" description="LDL-receptor class B" evidence="10">
    <location>
        <begin position="384"/>
        <end position="426"/>
    </location>
</feature>
<reference evidence="15" key="1">
    <citation type="submission" date="2025-08" db="UniProtKB">
        <authorList>
            <consortium name="RefSeq"/>
        </authorList>
    </citation>
    <scope>IDENTIFICATION</scope>
</reference>
<dbReference type="CDD" id="cd00112">
    <property type="entry name" value="LDLa"/>
    <property type="match status" value="2"/>
</dbReference>
<keyword evidence="14" id="KW-1185">Reference proteome</keyword>
<sequence length="1669" mass="186161">MGEGTSIPAFIVGLAWISTLCYGNPLLLFANHEDVQIIDVASPTSNGTILISGLEDAAAVDFIYSDGVIFWSDVSLEVIKRVYLNDTKHPKTVVATGLVSPDGLACDWLGRKLYWTDSETNRIEVSNLDGEHRKVLIWQRLDQPRAIALDPENGYMYWTDWGETPKIEKAGMDGNEETRSVIVSKNIHWPNGLTIDYAESKIYWADAKLSLIHSCDFDGGNRRPVVEGSLPHPFALTVSGDSLYWTDWHTHSIHGCNKLTGAKCFLVLDDIYAPMDIHAFMPSRQPNDLSNIGGRNMCGDNNGGCSHLCLMSPTPPYFTCACPTGIRLLADQRTCAKGAEKILFLARRQDIRQISLDTPDYTDVLLPLDRVKHAIALDYDSTSGFVYWTDDEVQTIQRAQLDGSEQETLVDTEVDDPNGIAIDWIAQNLYWTDTGTDRIEVSRLNGSSRKVLISDGLDQPRAICLDPEAGYMYWTDWGKKPRIEKAYLDGTNRIAVVSTNLGWPNGLAIDLEERKLYWGDARKDCIEVSDLDGRNRRKLVTERLPHIFGFSLLGDYIYWTEWQDRTIERVNKHTGLNRTKIIAQLPDLMGLKAADVNRVTGTNTCGENNGNCSHLCLFRPSPKKHVCACPMGLELRADGQTCIVPEAFLLFSSRSDIRRISLETNQNNQAIPIQGVQKAMAIDFDITDNRIYWTDVELQHISRAFMNGSSLQHIIQFGLDYPEGMAVDWVAHNIYWADTGKNRIEVARLDGSSRKVLVWRNLEEPRALALDPPNGFMYWTVWGDEPVLERAHLDGTHRKVLISKIGHVQDLTIDYVDRRLYWTDVSDHSIKSSDMNGGDQRLVVQSQIRQPLGLSQYQDFVYWTDFKRKTIERANKTDGLNRTMIQGEVDLVMDILVFHTSRQSGSNACGRNNGGCSHLCLAHPAENSKNTSHYCACPTHYTLNDDQLTCSAPEQYLLLSTRNATIRLVIQSDNAVDNPEVVLPINGMKNIRALAYDPVGEFIYWIEGRQKTIKRAHDNGTMTSVVVNEPKNVFQPFDIAVDPYARTLYWTCTSNNVINVTRIDAFRSPIGVIMQSSGGFKPRSLVLYPEKGKMFFTNMVSSPRIEMALMDGSEAITLFKNVLVHPQSLTIDKKENRLYWADSRLNRIELSDLTGGNRRILVDGQVDNPRGLAVYGKFLYWLAREQNNVERIHKKTGNKRFWVRGRIQGLSDMIAVEHSMSASWHPCFRNNSGCSHLCFITEDHKPRCSCPIHLVLKSDRQTCSEPPTCASDQFKCTSGGVQCIPLVWKCDYSPECEDSSDEENCLECRGDQFKCSDEKCVDAAHRCDGQDDCGDGSDERNCCEEGGENCKCADCAGQPDCTDTNGKLCPEKGSPDRNKSSKNYTIAIVIVVVVFVVVVIILILVCRHKTSGAPVDDDIVMVKKPLNPPAAALAEGSSPHNTLIRGKSQATGLSMGSGSGPPFYDRNHVTGASSSSSTVTQYPQETLNPPPSPVTDRSVYTAPTGGIYVSVNSLASSVQRSGVGSAGGGVGGGGGSSSRRRNHHRRHHHHHHHHHIPPPPTTPCSTDVCEDSEPYHPHSTPLHSSTPANKYRARSSRSRSARSNAKKFKYYFNNSVVELNYDSDPYPPPPTPRSHYFSDEISCPPSPSTERSYFNPYPPPPSPVATSDC</sequence>
<feature type="repeat" description="LDL-receptor class B" evidence="10">
    <location>
        <begin position="154"/>
        <end position="199"/>
    </location>
</feature>
<feature type="compositionally biased region" description="Polar residues" evidence="11">
    <location>
        <begin position="1478"/>
        <end position="1487"/>
    </location>
</feature>
<comment type="subcellular location">
    <subcellularLocation>
        <location evidence="1">Membrane</location>
        <topology evidence="1">Single-pass membrane protein</topology>
    </subcellularLocation>
</comment>
<evidence type="ECO:0000256" key="12">
    <source>
        <dbReference type="SAM" id="Phobius"/>
    </source>
</evidence>
<feature type="repeat" description="LDL-receptor class B" evidence="10">
    <location>
        <begin position="1001"/>
        <end position="1045"/>
    </location>
</feature>
<feature type="compositionally biased region" description="Gly residues" evidence="11">
    <location>
        <begin position="1524"/>
        <end position="1536"/>
    </location>
</feature>
<feature type="repeat" description="LDL-receptor class B" evidence="10">
    <location>
        <begin position="200"/>
        <end position="242"/>
    </location>
</feature>
<dbReference type="InterPro" id="IPR050778">
    <property type="entry name" value="Cueball_EGF_LRP_Nidogen"/>
</dbReference>
<dbReference type="SMART" id="SM00181">
    <property type="entry name" value="EGF"/>
    <property type="match status" value="4"/>
</dbReference>
<name>A0ABM0K7E0_APLCA</name>
<dbReference type="InterPro" id="IPR000033">
    <property type="entry name" value="LDLR_classB_rpt"/>
</dbReference>
<evidence type="ECO:0000256" key="5">
    <source>
        <dbReference type="ARBA" id="ARBA00023136"/>
    </source>
</evidence>
<dbReference type="InterPro" id="IPR036055">
    <property type="entry name" value="LDL_receptor-like_sf"/>
</dbReference>
<feature type="domain" description="EGF-like" evidence="13">
    <location>
        <begin position="908"/>
        <end position="951"/>
    </location>
</feature>
<dbReference type="Pfam" id="PF14670">
    <property type="entry name" value="FXa_inhibition"/>
    <property type="match status" value="3"/>
</dbReference>
<evidence type="ECO:0000256" key="2">
    <source>
        <dbReference type="ARBA" id="ARBA00022536"/>
    </source>
</evidence>
<keyword evidence="4" id="KW-0677">Repeat</keyword>
<feature type="repeat" description="LDL-receptor class B" evidence="10">
    <location>
        <begin position="689"/>
        <end position="731"/>
    </location>
</feature>
<dbReference type="PRINTS" id="PR00261">
    <property type="entry name" value="LDLRECEPTOR"/>
</dbReference>
<dbReference type="SUPFAM" id="SSF63825">
    <property type="entry name" value="YWTD domain"/>
    <property type="match status" value="4"/>
</dbReference>
<dbReference type="Gene3D" id="4.10.400.10">
    <property type="entry name" value="Low-density Lipoprotein Receptor"/>
    <property type="match status" value="2"/>
</dbReference>
<feature type="region of interest" description="Disordered" evidence="11">
    <location>
        <begin position="1450"/>
        <end position="1499"/>
    </location>
</feature>
<dbReference type="SMART" id="SM00192">
    <property type="entry name" value="LDLa"/>
    <property type="match status" value="2"/>
</dbReference>
<dbReference type="PANTHER" id="PTHR46513:SF41">
    <property type="entry name" value="LOW-DENSITY LIPOPROTEIN RECEPTOR-RELATED PROTEIN"/>
    <property type="match status" value="1"/>
</dbReference>
<dbReference type="InterPro" id="IPR002172">
    <property type="entry name" value="LDrepeatLR_classA_rpt"/>
</dbReference>
<feature type="repeat" description="LDL-receptor class B" evidence="10">
    <location>
        <begin position="818"/>
        <end position="860"/>
    </location>
</feature>
<feature type="domain" description="EGF-like" evidence="13">
    <location>
        <begin position="1226"/>
        <end position="1264"/>
    </location>
</feature>
<feature type="compositionally biased region" description="Basic residues" evidence="11">
    <location>
        <begin position="1591"/>
        <end position="1603"/>
    </location>
</feature>
<feature type="repeat" description="LDL-receptor class B" evidence="10">
    <location>
        <begin position="775"/>
        <end position="817"/>
    </location>
</feature>
<feature type="repeat" description="LDL-receptor class B" evidence="10">
    <location>
        <begin position="470"/>
        <end position="513"/>
    </location>
</feature>
<dbReference type="SMART" id="SM00135">
    <property type="entry name" value="LY"/>
    <property type="match status" value="20"/>
</dbReference>
<keyword evidence="5 12" id="KW-0472">Membrane</keyword>
<keyword evidence="8" id="KW-0325">Glycoprotein</keyword>
<gene>
    <name evidence="15" type="primary">LOC101853039</name>
</gene>
<evidence type="ECO:0000256" key="4">
    <source>
        <dbReference type="ARBA" id="ARBA00022737"/>
    </source>
</evidence>
<evidence type="ECO:0000313" key="15">
    <source>
        <dbReference type="RefSeq" id="XP_005110514.1"/>
    </source>
</evidence>
<keyword evidence="2" id="KW-0245">EGF-like domain</keyword>
<feature type="compositionally biased region" description="Basic residues" evidence="11">
    <location>
        <begin position="1538"/>
        <end position="1556"/>
    </location>
</feature>
<evidence type="ECO:0000256" key="11">
    <source>
        <dbReference type="SAM" id="MobiDB-lite"/>
    </source>
</evidence>
<evidence type="ECO:0000256" key="3">
    <source>
        <dbReference type="ARBA" id="ARBA00022583"/>
    </source>
</evidence>
<feature type="repeat" description="LDL-receptor class B" evidence="10">
    <location>
        <begin position="514"/>
        <end position="556"/>
    </location>
</feature>
<dbReference type="SUPFAM" id="SSF57424">
    <property type="entry name" value="LDL receptor-like module"/>
    <property type="match status" value="2"/>
</dbReference>
<keyword evidence="6 9" id="KW-1015">Disulfide bond</keyword>
<dbReference type="PROSITE" id="PS51120">
    <property type="entry name" value="LDLRB"/>
    <property type="match status" value="14"/>
</dbReference>
<dbReference type="Gene3D" id="2.120.10.30">
    <property type="entry name" value="TolB, C-terminal domain"/>
    <property type="match status" value="4"/>
</dbReference>
<dbReference type="Pfam" id="PF00057">
    <property type="entry name" value="Ldl_recept_a"/>
    <property type="match status" value="2"/>
</dbReference>
<dbReference type="PANTHER" id="PTHR46513">
    <property type="entry name" value="VITELLOGENIN RECEPTOR-LIKE PROTEIN-RELATED-RELATED"/>
    <property type="match status" value="1"/>
</dbReference>
<dbReference type="SUPFAM" id="SSF57196">
    <property type="entry name" value="EGF/Laminin"/>
    <property type="match status" value="4"/>
</dbReference>
<dbReference type="RefSeq" id="XP_005110514.1">
    <property type="nucleotide sequence ID" value="XM_005110457.3"/>
</dbReference>
<evidence type="ECO:0000256" key="9">
    <source>
        <dbReference type="PROSITE-ProRule" id="PRU00124"/>
    </source>
</evidence>
<feature type="repeat" description="LDL-receptor class B" evidence="10">
    <location>
        <begin position="67"/>
        <end position="110"/>
    </location>
</feature>
<organism evidence="14 15">
    <name type="scientific">Aplysia californica</name>
    <name type="common">California sea hare</name>
    <dbReference type="NCBI Taxonomy" id="6500"/>
    <lineage>
        <taxon>Eukaryota</taxon>
        <taxon>Metazoa</taxon>
        <taxon>Spiralia</taxon>
        <taxon>Lophotrochozoa</taxon>
        <taxon>Mollusca</taxon>
        <taxon>Gastropoda</taxon>
        <taxon>Heterobranchia</taxon>
        <taxon>Euthyneura</taxon>
        <taxon>Tectipleura</taxon>
        <taxon>Aplysiida</taxon>
        <taxon>Aplysioidea</taxon>
        <taxon>Aplysiidae</taxon>
        <taxon>Aplysia</taxon>
    </lineage>
</organism>
<evidence type="ECO:0000256" key="8">
    <source>
        <dbReference type="ARBA" id="ARBA00023180"/>
    </source>
</evidence>
<evidence type="ECO:0000256" key="7">
    <source>
        <dbReference type="ARBA" id="ARBA00023170"/>
    </source>
</evidence>
<keyword evidence="7 15" id="KW-0675">Receptor</keyword>
<evidence type="ECO:0000256" key="10">
    <source>
        <dbReference type="PROSITE-ProRule" id="PRU00461"/>
    </source>
</evidence>
<dbReference type="Gene3D" id="2.10.25.10">
    <property type="entry name" value="Laminin"/>
    <property type="match status" value="1"/>
</dbReference>
<evidence type="ECO:0000259" key="13">
    <source>
        <dbReference type="SMART" id="SM00181"/>
    </source>
</evidence>
<feature type="disulfide bond" evidence="9">
    <location>
        <begin position="1327"/>
        <end position="1342"/>
    </location>
</feature>
<dbReference type="InterPro" id="IPR000742">
    <property type="entry name" value="EGF"/>
</dbReference>
<dbReference type="InterPro" id="IPR011042">
    <property type="entry name" value="6-blade_b-propeller_TolB-like"/>
</dbReference>
<keyword evidence="12" id="KW-1133">Transmembrane helix</keyword>
<dbReference type="Proteomes" id="UP000694888">
    <property type="component" value="Unplaced"/>
</dbReference>
<dbReference type="PROSITE" id="PS50068">
    <property type="entry name" value="LDLRA_2"/>
    <property type="match status" value="2"/>
</dbReference>
<feature type="domain" description="EGF-like" evidence="13">
    <location>
        <begin position="604"/>
        <end position="643"/>
    </location>
</feature>
<keyword evidence="3" id="KW-0254">Endocytosis</keyword>
<evidence type="ECO:0000256" key="6">
    <source>
        <dbReference type="ARBA" id="ARBA00023157"/>
    </source>
</evidence>
<evidence type="ECO:0000256" key="1">
    <source>
        <dbReference type="ARBA" id="ARBA00004167"/>
    </source>
</evidence>
<feature type="disulfide bond" evidence="9">
    <location>
        <begin position="1315"/>
        <end position="1333"/>
    </location>
</feature>